<proteinExistence type="predicted"/>
<dbReference type="PANTHER" id="PTHR46708:SF2">
    <property type="entry name" value="FIBRONECTIN TYPE-III DOMAIN-CONTAINING PROTEIN"/>
    <property type="match status" value="1"/>
</dbReference>
<dbReference type="AlphaFoldDB" id="D7CPC9"/>
<dbReference type="HOGENOM" id="CLU_792089_0_0_9"/>
<dbReference type="Gene3D" id="2.60.40.10">
    <property type="entry name" value="Immunoglobulins"/>
    <property type="match status" value="3"/>
</dbReference>
<dbReference type="InterPro" id="IPR036116">
    <property type="entry name" value="FN3_sf"/>
</dbReference>
<dbReference type="EMBL" id="CP002048">
    <property type="protein sequence ID" value="ADI02564.1"/>
    <property type="molecule type" value="Genomic_DNA"/>
</dbReference>
<dbReference type="InterPro" id="IPR050991">
    <property type="entry name" value="ECM_Regulatory_Proteins"/>
</dbReference>
<sequence length="350" mass="37629">MARVSGCLRWVFGLLFTITILIVCTAGVFAEDLPPEQPLPPSAPSEITAAGIEETRASVAWSPVPGATHYTVWVDGQRWTGSSCTGAEIKGLQPYTEYTVYVTASNDSGESGPSPSVTFKTLPPVPGTPIPSIKAVDSAGATIEWPALPPSQYVKQYRIYVDGQFVADIDAKEGIQVAQLTNLETGDHYVTVAGVNENREGPMSQPLHFVVRAVPEPTGVTVANRGNDWVIVSWDKQVDIFKYRVFLDGELVGETREQSYLIKGLEPDTEYQIGVVAVSEDGNESLSAELTVKTSSTPPDVSLSGIIDPVYGYVPDVLPGMLVVFAIGGAIKIARTGKYALGGRQLLRWL</sequence>
<name>D7CPC9_SYNLT</name>
<dbReference type="PROSITE" id="PS50853">
    <property type="entry name" value="FN3"/>
    <property type="match status" value="2"/>
</dbReference>
<dbReference type="eggNOG" id="COG4733">
    <property type="taxonomic scope" value="Bacteria"/>
</dbReference>
<evidence type="ECO:0000259" key="2">
    <source>
        <dbReference type="PROSITE" id="PS50853"/>
    </source>
</evidence>
<keyword evidence="4" id="KW-1185">Reference proteome</keyword>
<accession>D7CPC9</accession>
<dbReference type="SUPFAM" id="SSF49265">
    <property type="entry name" value="Fibronectin type III"/>
    <property type="match status" value="2"/>
</dbReference>
<dbReference type="InterPro" id="IPR003961">
    <property type="entry name" value="FN3_dom"/>
</dbReference>
<dbReference type="RefSeq" id="WP_013175966.1">
    <property type="nucleotide sequence ID" value="NC_014220.1"/>
</dbReference>
<reference evidence="3 4" key="2">
    <citation type="journal article" date="2010" name="Stand. Genomic Sci.">
        <title>Complete genome sequence of Syntrophothermus lipocalidus type strain (TGB-C1).</title>
        <authorList>
            <person name="Djao O.D."/>
            <person name="Zhang X."/>
            <person name="Lucas S."/>
            <person name="Lapidus A."/>
            <person name="Del Rio T.G."/>
            <person name="Nolan M."/>
            <person name="Tice H."/>
            <person name="Cheng J.F."/>
            <person name="Han C."/>
            <person name="Tapia R."/>
            <person name="Goodwin L."/>
            <person name="Pitluck S."/>
            <person name="Liolios K."/>
            <person name="Ivanova N."/>
            <person name="Mavromatis K."/>
            <person name="Mikhailova N."/>
            <person name="Ovchinnikova G."/>
            <person name="Pati A."/>
            <person name="Brambilla E."/>
            <person name="Chen A."/>
            <person name="Palaniappan K."/>
            <person name="Land M."/>
            <person name="Hauser L."/>
            <person name="Chang Y.J."/>
            <person name="Jeffries C.D."/>
            <person name="Rohde M."/>
            <person name="Sikorski J."/>
            <person name="Spring S."/>
            <person name="Goker M."/>
            <person name="Detter J.C."/>
            <person name="Woyke T."/>
            <person name="Bristow J."/>
            <person name="Eisen J.A."/>
            <person name="Markowitz V."/>
            <person name="Hugenholtz P."/>
            <person name="Kyrpides N.C."/>
            <person name="Klenk H.P."/>
        </authorList>
    </citation>
    <scope>NUCLEOTIDE SEQUENCE [LARGE SCALE GENOMIC DNA]</scope>
    <source>
        <strain evidence="4">DSM 12680 / TGB-C1</strain>
    </source>
</reference>
<evidence type="ECO:0000313" key="3">
    <source>
        <dbReference type="EMBL" id="ADI02564.1"/>
    </source>
</evidence>
<dbReference type="SMART" id="SM00060">
    <property type="entry name" value="FN3"/>
    <property type="match status" value="3"/>
</dbReference>
<protein>
    <submittedName>
        <fullName evidence="3">Fibronectin type III domain protein</fullName>
    </submittedName>
</protein>
<reference evidence="4" key="1">
    <citation type="journal article" date="2010" name="Stand. Genomic Sci.">
        <title>Complete genome sequence of Syntrophothermus lipocalidus type strain (TGB-C1T).</title>
        <authorList>
            <consortium name="US DOE Joint Genome Institute (JGI-PGF)"/>
            <person name="Djao O."/>
            <person name="Zhang X."/>
            <person name="Lucas S."/>
            <person name="Lapidus A."/>
            <person name="Glavina Del Rio T."/>
            <person name="Nolan M."/>
            <person name="Tice H."/>
            <person name="Cheng J."/>
            <person name="Han C."/>
            <person name="Tapia R."/>
            <person name="Goodwin L."/>
            <person name="Pitluck S."/>
            <person name="Liolios K."/>
            <person name="Ivanova N."/>
            <person name="Mavromatis K."/>
            <person name="Mikhailova N."/>
            <person name="Ovchinnikova G."/>
            <person name="Pati A."/>
            <person name="Brambilla E."/>
            <person name="Chen A."/>
            <person name="Palaniappan K."/>
            <person name="Land M."/>
            <person name="Hauser L."/>
            <person name="Chang Y."/>
            <person name="Jeffries C."/>
            <person name="Rohde M."/>
            <person name="Sikorski J."/>
            <person name="Spring S."/>
            <person name="Goker M."/>
            <person name="Detter J."/>
            <person name="Woyke T."/>
            <person name="Bristow J."/>
            <person name="Eisen J."/>
            <person name="Markowitz V."/>
            <person name="Hugenholtz P."/>
            <person name="Kyrpides N."/>
            <person name="Klenk H."/>
        </authorList>
    </citation>
    <scope>NUCLEOTIDE SEQUENCE [LARGE SCALE GENOMIC DNA]</scope>
    <source>
        <strain evidence="4">DSM 12680 / TGB-C1</strain>
    </source>
</reference>
<keyword evidence="1" id="KW-0677">Repeat</keyword>
<feature type="domain" description="Fibronectin type-III" evidence="2">
    <location>
        <begin position="40"/>
        <end position="124"/>
    </location>
</feature>
<dbReference type="Proteomes" id="UP000000378">
    <property type="component" value="Chromosome"/>
</dbReference>
<dbReference type="CDD" id="cd00063">
    <property type="entry name" value="FN3"/>
    <property type="match status" value="2"/>
</dbReference>
<dbReference type="Pfam" id="PF00041">
    <property type="entry name" value="fn3"/>
    <property type="match status" value="2"/>
</dbReference>
<dbReference type="KEGG" id="slp:Slip_1809"/>
<feature type="domain" description="Fibronectin type-III" evidence="2">
    <location>
        <begin position="216"/>
        <end position="300"/>
    </location>
</feature>
<gene>
    <name evidence="3" type="ordered locus">Slip_1809</name>
</gene>
<evidence type="ECO:0000313" key="4">
    <source>
        <dbReference type="Proteomes" id="UP000000378"/>
    </source>
</evidence>
<dbReference type="STRING" id="643648.Slip_1809"/>
<dbReference type="PANTHER" id="PTHR46708">
    <property type="entry name" value="TENASCIN"/>
    <property type="match status" value="1"/>
</dbReference>
<dbReference type="InterPro" id="IPR013783">
    <property type="entry name" value="Ig-like_fold"/>
</dbReference>
<organism evidence="3 4">
    <name type="scientific">Syntrophothermus lipocalidus (strain DSM 12680 / TGB-C1)</name>
    <dbReference type="NCBI Taxonomy" id="643648"/>
    <lineage>
        <taxon>Bacteria</taxon>
        <taxon>Bacillati</taxon>
        <taxon>Bacillota</taxon>
        <taxon>Clostridia</taxon>
        <taxon>Eubacteriales</taxon>
        <taxon>Syntrophomonadaceae</taxon>
        <taxon>Syntrophothermus</taxon>
    </lineage>
</organism>
<evidence type="ECO:0000256" key="1">
    <source>
        <dbReference type="ARBA" id="ARBA00022737"/>
    </source>
</evidence>